<accession>A0AAV2GLM2</accession>
<keyword evidence="2" id="KW-0862">Zinc</keyword>
<keyword evidence="7" id="KW-1185">Reference proteome</keyword>
<dbReference type="InterPro" id="IPR000812">
    <property type="entry name" value="TFIIB"/>
</dbReference>
<keyword evidence="1" id="KW-0479">Metal-binding</keyword>
<dbReference type="SUPFAM" id="SSF57783">
    <property type="entry name" value="Zinc beta-ribbon"/>
    <property type="match status" value="1"/>
</dbReference>
<protein>
    <recommendedName>
        <fullName evidence="5">BRF2-like C-terminal domain-containing protein</fullName>
    </recommendedName>
</protein>
<dbReference type="EMBL" id="OZ034822">
    <property type="protein sequence ID" value="CAL1410375.1"/>
    <property type="molecule type" value="Genomic_DNA"/>
</dbReference>
<organism evidence="6 7">
    <name type="scientific">Linum trigynum</name>
    <dbReference type="NCBI Taxonomy" id="586398"/>
    <lineage>
        <taxon>Eukaryota</taxon>
        <taxon>Viridiplantae</taxon>
        <taxon>Streptophyta</taxon>
        <taxon>Embryophyta</taxon>
        <taxon>Tracheophyta</taxon>
        <taxon>Spermatophyta</taxon>
        <taxon>Magnoliopsida</taxon>
        <taxon>eudicotyledons</taxon>
        <taxon>Gunneridae</taxon>
        <taxon>Pentapetalae</taxon>
        <taxon>rosids</taxon>
        <taxon>fabids</taxon>
        <taxon>Malpighiales</taxon>
        <taxon>Linaceae</taxon>
        <taxon>Linum</taxon>
    </lineage>
</organism>
<evidence type="ECO:0000256" key="2">
    <source>
        <dbReference type="ARBA" id="ARBA00022833"/>
    </source>
</evidence>
<dbReference type="GO" id="GO:0070897">
    <property type="term" value="P:transcription preinitiation complex assembly"/>
    <property type="evidence" value="ECO:0007669"/>
    <property type="project" value="InterPro"/>
</dbReference>
<evidence type="ECO:0000256" key="3">
    <source>
        <dbReference type="ARBA" id="ARBA00023015"/>
    </source>
</evidence>
<dbReference type="PANTHER" id="PTHR48428">
    <property type="entry name" value="PLANT-SPECIFIC TFIIB-RELATED PROTEIN PTF2"/>
    <property type="match status" value="1"/>
</dbReference>
<evidence type="ECO:0000256" key="4">
    <source>
        <dbReference type="ARBA" id="ARBA00023163"/>
    </source>
</evidence>
<dbReference type="Pfam" id="PF21886">
    <property type="entry name" value="BRF2-like_C_cyclin_rpt"/>
    <property type="match status" value="1"/>
</dbReference>
<name>A0AAV2GLM2_9ROSI</name>
<gene>
    <name evidence="6" type="ORF">LTRI10_LOCUS49798</name>
</gene>
<dbReference type="Gene3D" id="1.10.472.10">
    <property type="entry name" value="Cyclin-like"/>
    <property type="match status" value="2"/>
</dbReference>
<reference evidence="6 7" key="1">
    <citation type="submission" date="2024-04" db="EMBL/GenBank/DDBJ databases">
        <authorList>
            <person name="Fracassetti M."/>
        </authorList>
    </citation>
    <scope>NUCLEOTIDE SEQUENCE [LARGE SCALE GENOMIC DNA]</scope>
</reference>
<dbReference type="Gene3D" id="2.20.25.10">
    <property type="match status" value="1"/>
</dbReference>
<dbReference type="AlphaFoldDB" id="A0AAV2GLM2"/>
<keyword evidence="4" id="KW-0804">Transcription</keyword>
<evidence type="ECO:0000313" key="6">
    <source>
        <dbReference type="EMBL" id="CAL1410375.1"/>
    </source>
</evidence>
<feature type="domain" description="BRF2-like C-terminal" evidence="5">
    <location>
        <begin position="190"/>
        <end position="277"/>
    </location>
</feature>
<sequence>MPCFSCGHGSLARDDTTGSLVCESCGTVQEFRNFEDRAVGPSGGGQQGSFVRVGTSGTGGSLAYKEKKVYEAGKIIDEITLRLNLSGRAVNEIRSMIDQITEGEYGSGDWFHVLVGACSYVEMRVQNKAFSIAEVSEAVGCDVYELGRMVARVVEHLELRLPEFDIVNAFERVVTNLASLGRVDGDRVGRIRKQGVFLIQCAIKWFLTTGRRPLPVVAAVFVLVAELNGIKDVKLEDVAKDVNASVVTARLRYKELLEKLVEVAQALPWGKNVTVKNVVINAPLVIQYMELKSTNTCGKDIENFQSAVFDLGEMISECLRNEITYDAEDDSQEVTHDSQNAMIEDRRSIAEVGHADVDNLQLSHECLSLAYEKFLEEGGGERSAKVQGDVPSQREQRGIEVYAAEWWNGKSQLSKKLLLAQILENDVGLETMPPSFVKGCLDVEKRRAKIKAAKLRLKRAGCSFKATDKSDIRTTDLVDCAYSKKRKRKRERKEQTIDWEDFIIEALLVRRVKEEEIEKGYYKALLGLHVFNSGINVKDSDVGATLTKLEYRSNVSSLDPP</sequence>
<dbReference type="InterPro" id="IPR036915">
    <property type="entry name" value="Cyclin-like_sf"/>
</dbReference>
<evidence type="ECO:0000313" key="7">
    <source>
        <dbReference type="Proteomes" id="UP001497516"/>
    </source>
</evidence>
<dbReference type="GO" id="GO:0008270">
    <property type="term" value="F:zinc ion binding"/>
    <property type="evidence" value="ECO:0007669"/>
    <property type="project" value="UniProtKB-KW"/>
</dbReference>
<keyword evidence="1" id="KW-0863">Zinc-finger</keyword>
<keyword evidence="3" id="KW-0805">Transcription regulation</keyword>
<dbReference type="PANTHER" id="PTHR48428:SF1">
    <property type="entry name" value="PLANT-SPECIFIC TFIIB-RELATED PROTEIN PTF2"/>
    <property type="match status" value="1"/>
</dbReference>
<dbReference type="InterPro" id="IPR054078">
    <property type="entry name" value="BRF2-like_C"/>
</dbReference>
<dbReference type="CDD" id="cd00043">
    <property type="entry name" value="CYCLIN_SF"/>
    <property type="match status" value="1"/>
</dbReference>
<dbReference type="SUPFAM" id="SSF47954">
    <property type="entry name" value="Cyclin-like"/>
    <property type="match status" value="2"/>
</dbReference>
<dbReference type="InterPro" id="IPR053340">
    <property type="entry name" value="PTF2"/>
</dbReference>
<dbReference type="Proteomes" id="UP001497516">
    <property type="component" value="Chromosome 9"/>
</dbReference>
<dbReference type="PRINTS" id="PR00685">
    <property type="entry name" value="TIFACTORIIB"/>
</dbReference>
<evidence type="ECO:0000256" key="1">
    <source>
        <dbReference type="ARBA" id="ARBA00022771"/>
    </source>
</evidence>
<evidence type="ECO:0000259" key="5">
    <source>
        <dbReference type="Pfam" id="PF21886"/>
    </source>
</evidence>
<proteinExistence type="predicted"/>